<evidence type="ECO:0000313" key="1">
    <source>
        <dbReference type="EMBL" id="SVC31994.1"/>
    </source>
</evidence>
<name>A0A382L4Y8_9ZZZZ</name>
<sequence>MVLTSAPSSHLTGVYTPKGFILHVASLHPPFGDCANF</sequence>
<gene>
    <name evidence="1" type="ORF">METZ01_LOCUS284848</name>
</gene>
<proteinExistence type="predicted"/>
<dbReference type="AlphaFoldDB" id="A0A382L4Y8"/>
<protein>
    <submittedName>
        <fullName evidence="1">Uncharacterized protein</fullName>
    </submittedName>
</protein>
<accession>A0A382L4Y8</accession>
<organism evidence="1">
    <name type="scientific">marine metagenome</name>
    <dbReference type="NCBI Taxonomy" id="408172"/>
    <lineage>
        <taxon>unclassified sequences</taxon>
        <taxon>metagenomes</taxon>
        <taxon>ecological metagenomes</taxon>
    </lineage>
</organism>
<reference evidence="1" key="1">
    <citation type="submission" date="2018-05" db="EMBL/GenBank/DDBJ databases">
        <authorList>
            <person name="Lanie J.A."/>
            <person name="Ng W.-L."/>
            <person name="Kazmierczak K.M."/>
            <person name="Andrzejewski T.M."/>
            <person name="Davidsen T.M."/>
            <person name="Wayne K.J."/>
            <person name="Tettelin H."/>
            <person name="Glass J.I."/>
            <person name="Rusch D."/>
            <person name="Podicherti R."/>
            <person name="Tsui H.-C.T."/>
            <person name="Winkler M.E."/>
        </authorList>
    </citation>
    <scope>NUCLEOTIDE SEQUENCE</scope>
</reference>
<dbReference type="EMBL" id="UINC01084918">
    <property type="protein sequence ID" value="SVC31994.1"/>
    <property type="molecule type" value="Genomic_DNA"/>
</dbReference>